<proteinExistence type="inferred from homology"/>
<protein>
    <recommendedName>
        <fullName evidence="7">C4-dicarboxylate ABC transporter substrate-binding protein</fullName>
    </recommendedName>
</protein>
<keyword evidence="3 4" id="KW-0732">Signal</keyword>
<comment type="caution">
    <text evidence="5">The sequence shown here is derived from an EMBL/GenBank/DDBJ whole genome shotgun (WGS) entry which is preliminary data.</text>
</comment>
<dbReference type="PANTHER" id="PTHR33376:SF7">
    <property type="entry name" value="C4-DICARBOXYLATE-BINDING PROTEIN DCTB"/>
    <property type="match status" value="1"/>
</dbReference>
<dbReference type="AlphaFoldDB" id="A0A423PG17"/>
<evidence type="ECO:0000313" key="5">
    <source>
        <dbReference type="EMBL" id="ROO24557.1"/>
    </source>
</evidence>
<accession>A0A423PG17</accession>
<evidence type="ECO:0000313" key="6">
    <source>
        <dbReference type="Proteomes" id="UP000283993"/>
    </source>
</evidence>
<evidence type="ECO:0000256" key="4">
    <source>
        <dbReference type="SAM" id="SignalP"/>
    </source>
</evidence>
<feature type="chain" id="PRO_5019180574" description="C4-dicarboxylate ABC transporter substrate-binding protein" evidence="4">
    <location>
        <begin position="24"/>
        <end position="368"/>
    </location>
</feature>
<reference evidence="5 6" key="1">
    <citation type="submission" date="2013-10" db="EMBL/GenBank/DDBJ databases">
        <title>Salinisphaera orenii MK-B5 Genome Sequencing.</title>
        <authorList>
            <person name="Lai Q."/>
            <person name="Li C."/>
            <person name="Shao Z."/>
        </authorList>
    </citation>
    <scope>NUCLEOTIDE SEQUENCE [LARGE SCALE GENOMIC DNA]</scope>
    <source>
        <strain evidence="5 6">MK-B5</strain>
    </source>
</reference>
<evidence type="ECO:0008006" key="7">
    <source>
        <dbReference type="Google" id="ProtNLM"/>
    </source>
</evidence>
<dbReference type="InterPro" id="IPR038404">
    <property type="entry name" value="TRAP_DctP_sf"/>
</dbReference>
<evidence type="ECO:0000256" key="2">
    <source>
        <dbReference type="ARBA" id="ARBA00022448"/>
    </source>
</evidence>
<evidence type="ECO:0000256" key="3">
    <source>
        <dbReference type="ARBA" id="ARBA00022729"/>
    </source>
</evidence>
<dbReference type="Pfam" id="PF03480">
    <property type="entry name" value="DctP"/>
    <property type="match status" value="1"/>
</dbReference>
<dbReference type="InterPro" id="IPR018389">
    <property type="entry name" value="DctP_fam"/>
</dbReference>
<dbReference type="EMBL" id="AYKH01000042">
    <property type="protein sequence ID" value="ROO24557.1"/>
    <property type="molecule type" value="Genomic_DNA"/>
</dbReference>
<gene>
    <name evidence="5" type="ORF">SAOR_15130</name>
</gene>
<keyword evidence="6" id="KW-1185">Reference proteome</keyword>
<dbReference type="GO" id="GO:0055085">
    <property type="term" value="P:transmembrane transport"/>
    <property type="evidence" value="ECO:0007669"/>
    <property type="project" value="InterPro"/>
</dbReference>
<dbReference type="NCBIfam" id="NF037995">
    <property type="entry name" value="TRAP_S1"/>
    <property type="match status" value="1"/>
</dbReference>
<keyword evidence="2" id="KW-0813">Transport</keyword>
<name>A0A423PG17_9GAMM</name>
<sequence length="368" mass="40296">MFTKIGYAGLILVGCIAAVSVHAAENFVYGSYVPRSHTFHVDGLEPYFEALEEQSDGELQFRLLSDGTMVGSSNTLTGIRNGTVDMGLVVDVYIPSTLPTEATLNELALFADNEVSAAAAMTETVLLHCPQCLEEWKQAGAKPIAFYSTSPYYLMCNSAVSDLASIRGKRIKSATAWNGLAAHFGATPVSIATSETYEALSRGQADCAFAGAAYLKSYGLADVVDYIVDMPMGTFMGASFINMNTQRWQALTPEQRELFKRNAAQAIVNVSRGYANDAAEAFETARNSGVTFVEPGEPLKTSYDKYLAKERERVAALAEKRGVNNPEQLVDDYLTRLDKWERIVEKADGDNEKLVEAINERIYSKVEF</sequence>
<dbReference type="CDD" id="cd13666">
    <property type="entry name" value="PBP2_TRAP_DctP_like_1"/>
    <property type="match status" value="1"/>
</dbReference>
<dbReference type="PROSITE" id="PS51257">
    <property type="entry name" value="PROKAR_LIPOPROTEIN"/>
    <property type="match status" value="1"/>
</dbReference>
<dbReference type="Gene3D" id="3.40.190.170">
    <property type="entry name" value="Bacterial extracellular solute-binding protein, family 7"/>
    <property type="match status" value="1"/>
</dbReference>
<evidence type="ECO:0000256" key="1">
    <source>
        <dbReference type="ARBA" id="ARBA00009023"/>
    </source>
</evidence>
<dbReference type="RefSeq" id="WP_185015718.1">
    <property type="nucleotide sequence ID" value="NZ_AYKH01000042.1"/>
</dbReference>
<comment type="similarity">
    <text evidence="1">Belongs to the bacterial solute-binding protein 7 family.</text>
</comment>
<dbReference type="Proteomes" id="UP000283993">
    <property type="component" value="Unassembled WGS sequence"/>
</dbReference>
<organism evidence="5 6">
    <name type="scientific">Salinisphaera orenii MK-B5</name>
    <dbReference type="NCBI Taxonomy" id="856730"/>
    <lineage>
        <taxon>Bacteria</taxon>
        <taxon>Pseudomonadati</taxon>
        <taxon>Pseudomonadota</taxon>
        <taxon>Gammaproteobacteria</taxon>
        <taxon>Salinisphaerales</taxon>
        <taxon>Salinisphaeraceae</taxon>
        <taxon>Salinisphaera</taxon>
    </lineage>
</organism>
<dbReference type="PANTHER" id="PTHR33376">
    <property type="match status" value="1"/>
</dbReference>
<feature type="signal peptide" evidence="4">
    <location>
        <begin position="1"/>
        <end position="23"/>
    </location>
</feature>